<dbReference type="RefSeq" id="XP_002736520.1">
    <property type="nucleotide sequence ID" value="XM_002736474.2"/>
</dbReference>
<dbReference type="Proteomes" id="UP000694865">
    <property type="component" value="Unplaced"/>
</dbReference>
<sequence>MACGATLKRTLDFDPLHSPSPSPKRRRCVPIIPPTTPQTKAHKLEPSPFGQVSPKLTPEQLSNSVLLEYKRMQRRKKLATAFTSGGGSSCSTSTYPAPGPSHQQQQSAAATAATQMSHPSYLSQHVQLLAMSPVASTSTSPSSSPSRREQPIFTLRQVIMLCERLLKEREEQIKAEYDKTLTCKLAEQYEAFLKFNHDQLHRRFGETAASYVS</sequence>
<feature type="region of interest" description="Disordered" evidence="4">
    <location>
        <begin position="1"/>
        <end position="57"/>
    </location>
</feature>
<evidence type="ECO:0000313" key="5">
    <source>
        <dbReference type="Proteomes" id="UP000694865"/>
    </source>
</evidence>
<accession>A0ABM0GSP2</accession>
<protein>
    <submittedName>
        <fullName evidence="6">Akirin-2-like</fullName>
    </submittedName>
</protein>
<feature type="compositionally biased region" description="Low complexity" evidence="4">
    <location>
        <begin position="103"/>
        <end position="115"/>
    </location>
</feature>
<organism evidence="5 6">
    <name type="scientific">Saccoglossus kowalevskii</name>
    <name type="common">Acorn worm</name>
    <dbReference type="NCBI Taxonomy" id="10224"/>
    <lineage>
        <taxon>Eukaryota</taxon>
        <taxon>Metazoa</taxon>
        <taxon>Hemichordata</taxon>
        <taxon>Enteropneusta</taxon>
        <taxon>Harrimaniidae</taxon>
        <taxon>Saccoglossus</taxon>
    </lineage>
</organism>
<evidence type="ECO:0000256" key="3">
    <source>
        <dbReference type="ARBA" id="ARBA00023242"/>
    </source>
</evidence>
<dbReference type="CDD" id="cd22240">
    <property type="entry name" value="akirin"/>
    <property type="match status" value="1"/>
</dbReference>
<keyword evidence="3" id="KW-0539">Nucleus</keyword>
<dbReference type="PANTHER" id="PTHR13293:SF6">
    <property type="entry name" value="AKIRIN-RELATED"/>
    <property type="match status" value="1"/>
</dbReference>
<dbReference type="InterPro" id="IPR024132">
    <property type="entry name" value="Akirin"/>
</dbReference>
<name>A0ABM0GSP2_SACKO</name>
<evidence type="ECO:0000256" key="2">
    <source>
        <dbReference type="ARBA" id="ARBA00005625"/>
    </source>
</evidence>
<keyword evidence="5" id="KW-1185">Reference proteome</keyword>
<proteinExistence type="inferred from homology"/>
<evidence type="ECO:0000256" key="4">
    <source>
        <dbReference type="SAM" id="MobiDB-lite"/>
    </source>
</evidence>
<gene>
    <name evidence="6" type="primary">LOC100373177</name>
</gene>
<feature type="region of interest" description="Disordered" evidence="4">
    <location>
        <begin position="80"/>
        <end position="116"/>
    </location>
</feature>
<comment type="subcellular location">
    <subcellularLocation>
        <location evidence="1">Nucleus</location>
    </subcellularLocation>
</comment>
<dbReference type="PANTHER" id="PTHR13293">
    <property type="entry name" value="AKIRIN-RELATED"/>
    <property type="match status" value="1"/>
</dbReference>
<evidence type="ECO:0000313" key="6">
    <source>
        <dbReference type="RefSeq" id="XP_002736520.1"/>
    </source>
</evidence>
<dbReference type="GeneID" id="100373177"/>
<evidence type="ECO:0000256" key="1">
    <source>
        <dbReference type="ARBA" id="ARBA00004123"/>
    </source>
</evidence>
<comment type="similarity">
    <text evidence="2">Belongs to the akirin family.</text>
</comment>
<reference evidence="6" key="1">
    <citation type="submission" date="2025-08" db="UniProtKB">
        <authorList>
            <consortium name="RefSeq"/>
        </authorList>
    </citation>
    <scope>IDENTIFICATION</scope>
    <source>
        <tissue evidence="6">Testes</tissue>
    </source>
</reference>